<evidence type="ECO:0000256" key="2">
    <source>
        <dbReference type="SAM" id="MobiDB-lite"/>
    </source>
</evidence>
<feature type="compositionally biased region" description="Low complexity" evidence="2">
    <location>
        <begin position="864"/>
        <end position="875"/>
    </location>
</feature>
<evidence type="ECO:0000256" key="1">
    <source>
        <dbReference type="SAM" id="Coils"/>
    </source>
</evidence>
<feature type="region of interest" description="Disordered" evidence="2">
    <location>
        <begin position="862"/>
        <end position="933"/>
    </location>
</feature>
<gene>
    <name evidence="3" type="ORF">CTI12_AA587400</name>
</gene>
<evidence type="ECO:0000313" key="4">
    <source>
        <dbReference type="Proteomes" id="UP000245207"/>
    </source>
</evidence>
<evidence type="ECO:0008006" key="5">
    <source>
        <dbReference type="Google" id="ProtNLM"/>
    </source>
</evidence>
<dbReference type="PANTHER" id="PTHR34835:SF90">
    <property type="entry name" value="AMINOTRANSFERASE-LIKE PLANT MOBILE DOMAIN-CONTAINING PROTEIN"/>
    <property type="match status" value="1"/>
</dbReference>
<dbReference type="STRING" id="35608.A0A2U1KLE1"/>
<proteinExistence type="predicted"/>
<dbReference type="InterPro" id="IPR038765">
    <property type="entry name" value="Papain-like_cys_pep_sf"/>
</dbReference>
<dbReference type="AlphaFoldDB" id="A0A2U1KLE1"/>
<dbReference type="Gene3D" id="3.40.395.10">
    <property type="entry name" value="Adenoviral Proteinase, Chain A"/>
    <property type="match status" value="1"/>
</dbReference>
<dbReference type="PANTHER" id="PTHR34835">
    <property type="entry name" value="OS07G0283600 PROTEIN-RELATED"/>
    <property type="match status" value="1"/>
</dbReference>
<feature type="region of interest" description="Disordered" evidence="2">
    <location>
        <begin position="464"/>
        <end position="523"/>
    </location>
</feature>
<protein>
    <recommendedName>
        <fullName evidence="5">Ulp1 protease family, C-terminal catalytic domain-containing protein</fullName>
    </recommendedName>
</protein>
<dbReference type="Proteomes" id="UP000245207">
    <property type="component" value="Unassembled WGS sequence"/>
</dbReference>
<dbReference type="SUPFAM" id="SSF54001">
    <property type="entry name" value="Cysteine proteinases"/>
    <property type="match status" value="1"/>
</dbReference>
<feature type="compositionally biased region" description="Basic and acidic residues" evidence="2">
    <location>
        <begin position="922"/>
        <end position="933"/>
    </location>
</feature>
<keyword evidence="1" id="KW-0175">Coiled coil</keyword>
<name>A0A2U1KLE1_ARTAN</name>
<evidence type="ECO:0000313" key="3">
    <source>
        <dbReference type="EMBL" id="PWA37596.1"/>
    </source>
</evidence>
<reference evidence="3 4" key="1">
    <citation type="journal article" date="2018" name="Mol. Plant">
        <title>The genome of Artemisia annua provides insight into the evolution of Asteraceae family and artemisinin biosynthesis.</title>
        <authorList>
            <person name="Shen Q."/>
            <person name="Zhang L."/>
            <person name="Liao Z."/>
            <person name="Wang S."/>
            <person name="Yan T."/>
            <person name="Shi P."/>
            <person name="Liu M."/>
            <person name="Fu X."/>
            <person name="Pan Q."/>
            <person name="Wang Y."/>
            <person name="Lv Z."/>
            <person name="Lu X."/>
            <person name="Zhang F."/>
            <person name="Jiang W."/>
            <person name="Ma Y."/>
            <person name="Chen M."/>
            <person name="Hao X."/>
            <person name="Li L."/>
            <person name="Tang Y."/>
            <person name="Lv G."/>
            <person name="Zhou Y."/>
            <person name="Sun X."/>
            <person name="Brodelius P.E."/>
            <person name="Rose J.K.C."/>
            <person name="Tang K."/>
        </authorList>
    </citation>
    <scope>NUCLEOTIDE SEQUENCE [LARGE SCALE GENOMIC DNA]</scope>
    <source>
        <strain evidence="4">cv. Huhao1</strain>
        <tissue evidence="3">Leaf</tissue>
    </source>
</reference>
<sequence>MAQLPKNKRKRTTTALSETIQKSEGVDFIFELSYLTLFANCFGSCNNTAMLKDDVLENVKSSKDIPNIDWCTLIWDYIKGSKEKWDERMLENWYYGPHVTFTLVYLHYTEFDEMDVPRKYPAVKYWNYELLEERQEKEMARDAIGMVIVIEEDEENEENENQKLKQAVKEAAEKEAAAKAQAEKEAAVSIENLEDAEKEAAAKELAEKDVAEKTVKEAASKEATTKAKEDKEAAAKEAAAKAQAEKEATEKAAEEAKEAAKKKQRAEAAAIKQKETIKKQKEADERISQQEIEKLPEIEKKENKNLDAQIQVLINIINKDEKSYKLRDVKLVFFPIIAHGHYYVTVFDLEKGHAVILDNSISDGDYDGKYKEIFVFVKEMLVHYLYVTKHPALNKVVKEARPKIPKMKWKTKKNKIDCKLYMMMHMEMFEGEIGLKWKTNIVDEKNRHYDDMINTMRMRYCKKPLGSTAGPQNVMDSVQAEKEGDEEKKEDASKSKEKANGKRKIHENQNDKDAKSKVNEEIDGNEKKKRKVYTMLSGRETFKPLFEAMHGLSIERKKVITQMGFRDLIDFPINEVPTMLAFFVVGCLDIETMNLRLPTGNLQISPQTVKEVLGLPKGSRRLERNEGQREKNDIFEEEWKDQYKDETKLTISAISKQITKTTNTDFIFRLNFLMLVANTFGTCDKSSVAKTTVLEDVLEEDDVTEIDWCRYVYECARSSKNDWATRKRDRTEIVYYGPVTFLMLAYLQYTKFDAMKVPRRLPAFKSWNANLLISRETLELDRIKYFGMVDIIGGLNEEEQTAQKEEIYQMLEDKIESILSEKQLFDETIKDTIFKFGNDQRINEYRERLNEIFMNPNEKFKQRSPIYSSSTESSSIKFATSDDKDDNNGDEKAECGDENREHGNKDASSSKNDIVAETNDVCSRHKDEKLNEGEKIQYEMKPIDDISIYDELLDKTDEELKKEYREMKEKEAKSASKKLEDLTDEEFFEVFKEAE</sequence>
<accession>A0A2U1KLE1</accession>
<feature type="compositionally biased region" description="Basic and acidic residues" evidence="2">
    <location>
        <begin position="880"/>
        <end position="905"/>
    </location>
</feature>
<feature type="compositionally biased region" description="Basic and acidic residues" evidence="2">
    <location>
        <begin position="479"/>
        <end position="523"/>
    </location>
</feature>
<feature type="region of interest" description="Disordered" evidence="2">
    <location>
        <begin position="200"/>
        <end position="261"/>
    </location>
</feature>
<dbReference type="EMBL" id="PKPP01016555">
    <property type="protein sequence ID" value="PWA37596.1"/>
    <property type="molecule type" value="Genomic_DNA"/>
</dbReference>
<feature type="coiled-coil region" evidence="1">
    <location>
        <begin position="953"/>
        <end position="985"/>
    </location>
</feature>
<organism evidence="3 4">
    <name type="scientific">Artemisia annua</name>
    <name type="common">Sweet wormwood</name>
    <dbReference type="NCBI Taxonomy" id="35608"/>
    <lineage>
        <taxon>Eukaryota</taxon>
        <taxon>Viridiplantae</taxon>
        <taxon>Streptophyta</taxon>
        <taxon>Embryophyta</taxon>
        <taxon>Tracheophyta</taxon>
        <taxon>Spermatophyta</taxon>
        <taxon>Magnoliopsida</taxon>
        <taxon>eudicotyledons</taxon>
        <taxon>Gunneridae</taxon>
        <taxon>Pentapetalae</taxon>
        <taxon>asterids</taxon>
        <taxon>campanulids</taxon>
        <taxon>Asterales</taxon>
        <taxon>Asteraceae</taxon>
        <taxon>Asteroideae</taxon>
        <taxon>Anthemideae</taxon>
        <taxon>Artemisiinae</taxon>
        <taxon>Artemisia</taxon>
    </lineage>
</organism>
<comment type="caution">
    <text evidence="3">The sequence shown here is derived from an EMBL/GenBank/DDBJ whole genome shotgun (WGS) entry which is preliminary data.</text>
</comment>
<keyword evidence="4" id="KW-1185">Reference proteome</keyword>